<evidence type="ECO:0000256" key="2">
    <source>
        <dbReference type="SAM" id="SignalP"/>
    </source>
</evidence>
<keyword evidence="5" id="KW-1185">Reference proteome</keyword>
<feature type="domain" description="Prolamin-like" evidence="3">
    <location>
        <begin position="28"/>
        <end position="87"/>
    </location>
</feature>
<dbReference type="EMBL" id="BTGU01000062">
    <property type="protein sequence ID" value="GMN56168.1"/>
    <property type="molecule type" value="Genomic_DNA"/>
</dbReference>
<organism evidence="4 5">
    <name type="scientific">Ficus carica</name>
    <name type="common">Common fig</name>
    <dbReference type="NCBI Taxonomy" id="3494"/>
    <lineage>
        <taxon>Eukaryota</taxon>
        <taxon>Viridiplantae</taxon>
        <taxon>Streptophyta</taxon>
        <taxon>Embryophyta</taxon>
        <taxon>Tracheophyta</taxon>
        <taxon>Spermatophyta</taxon>
        <taxon>Magnoliopsida</taxon>
        <taxon>eudicotyledons</taxon>
        <taxon>Gunneridae</taxon>
        <taxon>Pentapetalae</taxon>
        <taxon>rosids</taxon>
        <taxon>fabids</taxon>
        <taxon>Rosales</taxon>
        <taxon>Moraceae</taxon>
        <taxon>Ficeae</taxon>
        <taxon>Ficus</taxon>
    </lineage>
</organism>
<evidence type="ECO:0000259" key="3">
    <source>
        <dbReference type="Pfam" id="PF05617"/>
    </source>
</evidence>
<dbReference type="Proteomes" id="UP001187192">
    <property type="component" value="Unassembled WGS sequence"/>
</dbReference>
<feature type="signal peptide" evidence="2">
    <location>
        <begin position="1"/>
        <end position="24"/>
    </location>
</feature>
<sequence>MKKVSILLVLFFTFSASSLNNVESQGTCPDFLFHIQPCLGEIFSSISLKRPISPSCCSTIADIANYCPRELRPFWFVKVEKSCIVANKKSPPPAPPSDGGDTGACITLQWY</sequence>
<keyword evidence="1 2" id="KW-0732">Signal</keyword>
<evidence type="ECO:0000313" key="4">
    <source>
        <dbReference type="EMBL" id="GMN56168.1"/>
    </source>
</evidence>
<accession>A0AA88DE16</accession>
<gene>
    <name evidence="4" type="ORF">TIFTF001_025287</name>
</gene>
<name>A0AA88DE16_FICCA</name>
<dbReference type="Pfam" id="PF05617">
    <property type="entry name" value="Prolamin_like"/>
    <property type="match status" value="1"/>
</dbReference>
<reference evidence="4" key="1">
    <citation type="submission" date="2023-07" db="EMBL/GenBank/DDBJ databases">
        <title>draft genome sequence of fig (Ficus carica).</title>
        <authorList>
            <person name="Takahashi T."/>
            <person name="Nishimura K."/>
        </authorList>
    </citation>
    <scope>NUCLEOTIDE SEQUENCE</scope>
</reference>
<feature type="chain" id="PRO_5041692429" description="Prolamin-like domain-containing protein" evidence="2">
    <location>
        <begin position="25"/>
        <end position="111"/>
    </location>
</feature>
<comment type="caution">
    <text evidence="4">The sequence shown here is derived from an EMBL/GenBank/DDBJ whole genome shotgun (WGS) entry which is preliminary data.</text>
</comment>
<evidence type="ECO:0000256" key="1">
    <source>
        <dbReference type="ARBA" id="ARBA00022729"/>
    </source>
</evidence>
<dbReference type="InterPro" id="IPR008502">
    <property type="entry name" value="Prolamin-like"/>
</dbReference>
<dbReference type="AlphaFoldDB" id="A0AA88DE16"/>
<protein>
    <recommendedName>
        <fullName evidence="3">Prolamin-like domain-containing protein</fullName>
    </recommendedName>
</protein>
<proteinExistence type="predicted"/>
<evidence type="ECO:0000313" key="5">
    <source>
        <dbReference type="Proteomes" id="UP001187192"/>
    </source>
</evidence>